<dbReference type="InterPro" id="IPR011051">
    <property type="entry name" value="RmlC_Cupin_sf"/>
</dbReference>
<protein>
    <submittedName>
        <fullName evidence="1">Uncharacterized protein</fullName>
    </submittedName>
</protein>
<dbReference type="SUPFAM" id="SSF51182">
    <property type="entry name" value="RmlC-like cupins"/>
    <property type="match status" value="1"/>
</dbReference>
<reference evidence="1" key="1">
    <citation type="submission" date="2018-05" db="EMBL/GenBank/DDBJ databases">
        <authorList>
            <person name="Lanie J.A."/>
            <person name="Ng W.-L."/>
            <person name="Kazmierczak K.M."/>
            <person name="Andrzejewski T.M."/>
            <person name="Davidsen T.M."/>
            <person name="Wayne K.J."/>
            <person name="Tettelin H."/>
            <person name="Glass J.I."/>
            <person name="Rusch D."/>
            <person name="Podicherti R."/>
            <person name="Tsui H.-C.T."/>
            <person name="Winkler M.E."/>
        </authorList>
    </citation>
    <scope>NUCLEOTIDE SEQUENCE</scope>
</reference>
<proteinExistence type="predicted"/>
<name>A0A381QBW3_9ZZZZ</name>
<accession>A0A381QBW3</accession>
<gene>
    <name evidence="1" type="ORF">METZ01_LOCUS29686</name>
</gene>
<organism evidence="1">
    <name type="scientific">marine metagenome</name>
    <dbReference type="NCBI Taxonomy" id="408172"/>
    <lineage>
        <taxon>unclassified sequences</taxon>
        <taxon>metagenomes</taxon>
        <taxon>ecological metagenomes</taxon>
    </lineage>
</organism>
<sequence length="490" mass="55890">MTATDFAQYNLLSSLQNSGLLDSTGESKTWFGLLNLSDYPADEFPDAGQIADYIFAELELPEIQIFLLLIERKQKEPWTENTASVHFQQLCEIKIQKTNHYQQNTELIKRGCVWKDRLSTQNLQEILTQNPDAPLESVARNRQCVIVNTAQPLRLEVLNIPKPWGHEGWYTGVEKRGVVKATDRYGKTELPYALTLFKKQLLADYSTALILLKTLNPVAEDVVGDLYYEMHEEKWEVYVVTEIDKGAWPSGTGIIKAGLHPDKIAEYQQNHAEKWPEVLLKDFKQAIAEYENVRRQIDESTTEISTELSAQELSLREKAAEFVGDCSVKVGDIVSFPVFQLHSLQHGIKVIEFQTPHYERLIVMFAQKVLTQKHWDTADALSKMHLEVYHQPELEKLYQSAGILVERFVDFPQFTADRISLDTGQTWDDQLGRQYHLLISISGQATVFPENGQTVILNPEEALFLPVGMGSYRLISTADTPLIYLKAMPK</sequence>
<dbReference type="EMBL" id="UINC01001293">
    <property type="protein sequence ID" value="SUZ76832.1"/>
    <property type="molecule type" value="Genomic_DNA"/>
</dbReference>
<dbReference type="AlphaFoldDB" id="A0A381QBW3"/>
<evidence type="ECO:0000313" key="1">
    <source>
        <dbReference type="EMBL" id="SUZ76832.1"/>
    </source>
</evidence>